<proteinExistence type="predicted"/>
<evidence type="ECO:0000256" key="1">
    <source>
        <dbReference type="SAM" id="MobiDB-lite"/>
    </source>
</evidence>
<dbReference type="AlphaFoldDB" id="A0A1B7XQG4"/>
<dbReference type="Proteomes" id="UP000092177">
    <property type="component" value="Chromosome 12"/>
</dbReference>
<sequence>MSPEVLTLYEFLDVVNTGSSTSQKVTDLRLWASWQAHMDEKMGGKRPGLVNADETFFLHWNSEADENSVLFLTVMELLLYRPQVQANYDTMFLLPLTQTSNRAVIIKSLCGHSLPADEEVDESAAANNTAPAVATGNTDALDEHSKRNEKRYGTTDGQRHMCGVETGKKKNELNSGGISTVERANVASATAKAFNTTVPGRSRDFHDGNRGNDNVFDERARATTQAGFTYPGFTFPGFTRPRFTQPGLTYPRPFTDTTRTTT</sequence>
<dbReference type="EMBL" id="LTAN01000012">
    <property type="protein sequence ID" value="OBR01999.1"/>
    <property type="molecule type" value="Genomic_DNA"/>
</dbReference>
<name>A0A1B7XQG4_COLHI</name>
<reference evidence="3" key="1">
    <citation type="journal article" date="2017" name="BMC Genomics">
        <title>Gapless genome assembly of Colletotrichum higginsianum reveals chromosome structure and association of transposable elements with secondary metabolite gene clusters.</title>
        <authorList>
            <person name="Dallery J.-F."/>
            <person name="Lapalu N."/>
            <person name="Zampounis A."/>
            <person name="Pigne S."/>
            <person name="Luyten I."/>
            <person name="Amselem J."/>
            <person name="Wittenberg A.H.J."/>
            <person name="Zhou S."/>
            <person name="de Queiroz M.V."/>
            <person name="Robin G.P."/>
            <person name="Auger A."/>
            <person name="Hainaut M."/>
            <person name="Henrissat B."/>
            <person name="Kim K.-T."/>
            <person name="Lee Y.-H."/>
            <person name="Lespinet O."/>
            <person name="Schwartz D.C."/>
            <person name="Thon M.R."/>
            <person name="O'Connell R.J."/>
        </authorList>
    </citation>
    <scope>NUCLEOTIDE SEQUENCE [LARGE SCALE GENOMIC DNA]</scope>
    <source>
        <strain evidence="3">IMI 349063</strain>
    </source>
</reference>
<evidence type="ECO:0000313" key="2">
    <source>
        <dbReference type="EMBL" id="OBR01999.1"/>
    </source>
</evidence>
<comment type="caution">
    <text evidence="2">The sequence shown here is derived from an EMBL/GenBank/DDBJ whole genome shotgun (WGS) entry which is preliminary data.</text>
</comment>
<dbReference type="RefSeq" id="XP_018150517.1">
    <property type="nucleotide sequence ID" value="XM_018309545.1"/>
</dbReference>
<keyword evidence="3" id="KW-1185">Reference proteome</keyword>
<dbReference type="GeneID" id="28873652"/>
<feature type="compositionally biased region" description="Low complexity" evidence="1">
    <location>
        <begin position="124"/>
        <end position="138"/>
    </location>
</feature>
<accession>A0A1B7XQG4</accession>
<gene>
    <name evidence="2" type="ORF">CH63R_14571</name>
</gene>
<feature type="region of interest" description="Disordered" evidence="1">
    <location>
        <begin position="120"/>
        <end position="160"/>
    </location>
</feature>
<feature type="compositionally biased region" description="Basic and acidic residues" evidence="1">
    <location>
        <begin position="141"/>
        <end position="159"/>
    </location>
</feature>
<organism evidence="2 3">
    <name type="scientific">Colletotrichum higginsianum (strain IMI 349063)</name>
    <name type="common">Crucifer anthracnose fungus</name>
    <dbReference type="NCBI Taxonomy" id="759273"/>
    <lineage>
        <taxon>Eukaryota</taxon>
        <taxon>Fungi</taxon>
        <taxon>Dikarya</taxon>
        <taxon>Ascomycota</taxon>
        <taxon>Pezizomycotina</taxon>
        <taxon>Sordariomycetes</taxon>
        <taxon>Hypocreomycetidae</taxon>
        <taxon>Glomerellales</taxon>
        <taxon>Glomerellaceae</taxon>
        <taxon>Colletotrichum</taxon>
        <taxon>Colletotrichum destructivum species complex</taxon>
    </lineage>
</organism>
<dbReference type="VEuPathDB" id="FungiDB:CH63R_14571"/>
<dbReference type="KEGG" id="chig:CH63R_14571"/>
<protein>
    <submittedName>
        <fullName evidence="2">Uncharacterized protein</fullName>
    </submittedName>
</protein>
<evidence type="ECO:0000313" key="3">
    <source>
        <dbReference type="Proteomes" id="UP000092177"/>
    </source>
</evidence>